<reference evidence="6 7" key="1">
    <citation type="submission" date="2019-03" db="EMBL/GenBank/DDBJ databases">
        <title>Genomic Encyclopedia of Type Strains, Phase IV (KMG-IV): sequencing the most valuable type-strain genomes for metagenomic binning, comparative biology and taxonomic classification.</title>
        <authorList>
            <person name="Goeker M."/>
        </authorList>
    </citation>
    <scope>NUCLEOTIDE SEQUENCE [LARGE SCALE GENOMIC DNA]</scope>
    <source>
        <strain evidence="6 7">DSM 203</strain>
    </source>
</reference>
<feature type="domain" description="Beta-lactamase class A catalytic" evidence="5">
    <location>
        <begin position="128"/>
        <end position="265"/>
    </location>
</feature>
<evidence type="ECO:0000313" key="6">
    <source>
        <dbReference type="EMBL" id="TCW36398.1"/>
    </source>
</evidence>
<dbReference type="InterPro" id="IPR012338">
    <property type="entry name" value="Beta-lactam/transpept-like"/>
</dbReference>
<evidence type="ECO:0000256" key="2">
    <source>
        <dbReference type="ARBA" id="ARBA00009009"/>
    </source>
</evidence>
<evidence type="ECO:0000256" key="4">
    <source>
        <dbReference type="ARBA" id="ARBA00030171"/>
    </source>
</evidence>
<dbReference type="GO" id="GO:0030655">
    <property type="term" value="P:beta-lactam antibiotic catabolic process"/>
    <property type="evidence" value="ECO:0007669"/>
    <property type="project" value="InterPro"/>
</dbReference>
<evidence type="ECO:0000256" key="3">
    <source>
        <dbReference type="ARBA" id="ARBA00012865"/>
    </source>
</evidence>
<comment type="similarity">
    <text evidence="2">Belongs to the class-A beta-lactamase family.</text>
</comment>
<comment type="caution">
    <text evidence="6">The sequence shown here is derived from an EMBL/GenBank/DDBJ whole genome shotgun (WGS) entry which is preliminary data.</text>
</comment>
<dbReference type="Pfam" id="PF13354">
    <property type="entry name" value="Beta-lactamase2"/>
    <property type="match status" value="1"/>
</dbReference>
<evidence type="ECO:0000256" key="1">
    <source>
        <dbReference type="ARBA" id="ARBA00001526"/>
    </source>
</evidence>
<evidence type="ECO:0000259" key="5">
    <source>
        <dbReference type="Pfam" id="PF13354"/>
    </source>
</evidence>
<dbReference type="EMBL" id="SMDC01000004">
    <property type="protein sequence ID" value="TCW36398.1"/>
    <property type="molecule type" value="Genomic_DNA"/>
</dbReference>
<dbReference type="GO" id="GO:0046677">
    <property type="term" value="P:response to antibiotic"/>
    <property type="evidence" value="ECO:0007669"/>
    <property type="project" value="InterPro"/>
</dbReference>
<dbReference type="PANTHER" id="PTHR35333">
    <property type="entry name" value="BETA-LACTAMASE"/>
    <property type="match status" value="1"/>
</dbReference>
<dbReference type="RefSeq" id="WP_123141015.1">
    <property type="nucleotide sequence ID" value="NZ_NRRH01000032.1"/>
</dbReference>
<sequence length="316" mass="35887">MYEFADGGEQPAADDNGFFIDRRNFLAALAATSAGLLGGSPSFVEAAARDHSLNHQVNDLVQRLRRKGIVQPNEQTSWSVYDFSTGKKLVAINEDVQRQAASMIKPFVAQAYFYQVTRSSRVRYNDDVRHHMERMIQRSSNSATNWLIDRVSANRGRRGPRDVEAELKQHAPGIFRQTRIIEKIPPGGGTYANKASAHDYSRFLYAIWNDRLPYSAELRRLMCLPNNDRIVTRVSAIAHPLQVCDKTGSTAKLCGNMGIIEARDRRGRKHAYTMIGIIERPSRAQNYTQWIRSRGDVIRQVSNLVYLHMKDRHGLV</sequence>
<dbReference type="Gene3D" id="3.40.710.10">
    <property type="entry name" value="DD-peptidase/beta-lactamase superfamily"/>
    <property type="match status" value="1"/>
</dbReference>
<dbReference type="PANTHER" id="PTHR35333:SF3">
    <property type="entry name" value="BETA-LACTAMASE-TYPE TRANSPEPTIDASE FOLD CONTAINING PROTEIN"/>
    <property type="match status" value="1"/>
</dbReference>
<protein>
    <recommendedName>
        <fullName evidence="3">beta-lactamase</fullName>
        <ecNumber evidence="3">3.5.2.6</ecNumber>
    </recommendedName>
    <alternativeName>
        <fullName evidence="4">Penicillinase</fullName>
    </alternativeName>
</protein>
<dbReference type="InterPro" id="IPR006311">
    <property type="entry name" value="TAT_signal"/>
</dbReference>
<dbReference type="AlphaFoldDB" id="A0A4R4ABJ6"/>
<organism evidence="6 7">
    <name type="scientific">Marichromatium gracile</name>
    <name type="common">Chromatium gracile</name>
    <dbReference type="NCBI Taxonomy" id="1048"/>
    <lineage>
        <taxon>Bacteria</taxon>
        <taxon>Pseudomonadati</taxon>
        <taxon>Pseudomonadota</taxon>
        <taxon>Gammaproteobacteria</taxon>
        <taxon>Chromatiales</taxon>
        <taxon>Chromatiaceae</taxon>
        <taxon>Marichromatium</taxon>
    </lineage>
</organism>
<dbReference type="InterPro" id="IPR000871">
    <property type="entry name" value="Beta-lactam_class-A"/>
</dbReference>
<accession>A0A4R4ABJ6</accession>
<dbReference type="SUPFAM" id="SSF56601">
    <property type="entry name" value="beta-lactamase/transpeptidase-like"/>
    <property type="match status" value="1"/>
</dbReference>
<dbReference type="Proteomes" id="UP000295247">
    <property type="component" value="Unassembled WGS sequence"/>
</dbReference>
<comment type="catalytic activity">
    <reaction evidence="1">
        <text>a beta-lactam + H2O = a substituted beta-amino acid</text>
        <dbReference type="Rhea" id="RHEA:20401"/>
        <dbReference type="ChEBI" id="CHEBI:15377"/>
        <dbReference type="ChEBI" id="CHEBI:35627"/>
        <dbReference type="ChEBI" id="CHEBI:140347"/>
        <dbReference type="EC" id="3.5.2.6"/>
    </reaction>
</comment>
<dbReference type="GO" id="GO:0008800">
    <property type="term" value="F:beta-lactamase activity"/>
    <property type="evidence" value="ECO:0007669"/>
    <property type="project" value="UniProtKB-EC"/>
</dbReference>
<dbReference type="PROSITE" id="PS51318">
    <property type="entry name" value="TAT"/>
    <property type="match status" value="1"/>
</dbReference>
<proteinExistence type="inferred from homology"/>
<dbReference type="EC" id="3.5.2.6" evidence="3"/>
<dbReference type="InterPro" id="IPR045155">
    <property type="entry name" value="Beta-lactam_cat"/>
</dbReference>
<gene>
    <name evidence="6" type="ORF">EDC29_104186</name>
</gene>
<evidence type="ECO:0000313" key="7">
    <source>
        <dbReference type="Proteomes" id="UP000295247"/>
    </source>
</evidence>
<name>A0A4R4ABJ6_MARGR</name>